<evidence type="ECO:0000256" key="3">
    <source>
        <dbReference type="ARBA" id="ARBA00022801"/>
    </source>
</evidence>
<dbReference type="PRINTS" id="PR00834">
    <property type="entry name" value="PROTEASES2C"/>
</dbReference>
<protein>
    <submittedName>
        <fullName evidence="7">Trypsin-like peptidase domain-containing protein</fullName>
    </submittedName>
</protein>
<reference evidence="7 8" key="1">
    <citation type="submission" date="2023-09" db="EMBL/GenBank/DDBJ databases">
        <title>Complete Genome and Methylome dissection of Bacillus brevis NEB573 original source of BbsI restriction endonuclease.</title>
        <authorList>
            <person name="Fomenkov A."/>
            <person name="Roberts R.D."/>
        </authorList>
    </citation>
    <scope>NUCLEOTIDE SEQUENCE [LARGE SCALE GENOMIC DNA]</scope>
    <source>
        <strain evidence="7 8">NEB573</strain>
    </source>
</reference>
<evidence type="ECO:0000259" key="6">
    <source>
        <dbReference type="PROSITE" id="PS50106"/>
    </source>
</evidence>
<dbReference type="InterPro" id="IPR043504">
    <property type="entry name" value="Peptidase_S1_PA_chymotrypsin"/>
</dbReference>
<dbReference type="InterPro" id="IPR009003">
    <property type="entry name" value="Peptidase_S1_PA"/>
</dbReference>
<dbReference type="EMBL" id="CP134050">
    <property type="protein sequence ID" value="WNC13993.1"/>
    <property type="molecule type" value="Genomic_DNA"/>
</dbReference>
<dbReference type="Proteomes" id="UP001256827">
    <property type="component" value="Chromosome"/>
</dbReference>
<evidence type="ECO:0000256" key="2">
    <source>
        <dbReference type="ARBA" id="ARBA00022670"/>
    </source>
</evidence>
<dbReference type="PROSITE" id="PS50106">
    <property type="entry name" value="PDZ"/>
    <property type="match status" value="1"/>
</dbReference>
<evidence type="ECO:0000256" key="1">
    <source>
        <dbReference type="ARBA" id="ARBA00010541"/>
    </source>
</evidence>
<evidence type="ECO:0000256" key="4">
    <source>
        <dbReference type="ARBA" id="ARBA00022825"/>
    </source>
</evidence>
<dbReference type="Gene3D" id="2.40.10.10">
    <property type="entry name" value="Trypsin-like serine proteases"/>
    <property type="match status" value="2"/>
</dbReference>
<accession>A0ABY9T6F9</accession>
<proteinExistence type="inferred from homology"/>
<gene>
    <name evidence="7" type="ORF">RGB73_25455</name>
</gene>
<keyword evidence="2" id="KW-0645">Protease</keyword>
<organism evidence="7 8">
    <name type="scientific">Brevibacillus brevis</name>
    <name type="common">Bacillus brevis</name>
    <dbReference type="NCBI Taxonomy" id="1393"/>
    <lineage>
        <taxon>Bacteria</taxon>
        <taxon>Bacillati</taxon>
        <taxon>Bacillota</taxon>
        <taxon>Bacilli</taxon>
        <taxon>Bacillales</taxon>
        <taxon>Paenibacillaceae</taxon>
        <taxon>Brevibacillus</taxon>
    </lineage>
</organism>
<keyword evidence="5" id="KW-0732">Signal</keyword>
<dbReference type="SMART" id="SM00228">
    <property type="entry name" value="PDZ"/>
    <property type="match status" value="1"/>
</dbReference>
<dbReference type="RefSeq" id="WP_310765810.1">
    <property type="nucleotide sequence ID" value="NZ_CP134050.1"/>
</dbReference>
<feature type="domain" description="PDZ" evidence="6">
    <location>
        <begin position="257"/>
        <end position="311"/>
    </location>
</feature>
<dbReference type="InterPro" id="IPR041489">
    <property type="entry name" value="PDZ_6"/>
</dbReference>
<dbReference type="InterPro" id="IPR001478">
    <property type="entry name" value="PDZ"/>
</dbReference>
<dbReference type="InterPro" id="IPR001940">
    <property type="entry name" value="Peptidase_S1C"/>
</dbReference>
<dbReference type="SUPFAM" id="SSF50494">
    <property type="entry name" value="Trypsin-like serine proteases"/>
    <property type="match status" value="1"/>
</dbReference>
<name>A0ABY9T6F9_BREBE</name>
<dbReference type="PANTHER" id="PTHR22939:SF129">
    <property type="entry name" value="SERINE PROTEASE HTRA2, MITOCHONDRIAL"/>
    <property type="match status" value="1"/>
</dbReference>
<feature type="signal peptide" evidence="5">
    <location>
        <begin position="1"/>
        <end position="27"/>
    </location>
</feature>
<keyword evidence="3" id="KW-0378">Hydrolase</keyword>
<dbReference type="InterPro" id="IPR036034">
    <property type="entry name" value="PDZ_sf"/>
</dbReference>
<dbReference type="PANTHER" id="PTHR22939">
    <property type="entry name" value="SERINE PROTEASE FAMILY S1C HTRA-RELATED"/>
    <property type="match status" value="1"/>
</dbReference>
<feature type="chain" id="PRO_5046409110" evidence="5">
    <location>
        <begin position="28"/>
        <end position="346"/>
    </location>
</feature>
<dbReference type="CDD" id="cd06779">
    <property type="entry name" value="cpPDZ_Deg_HtrA-like"/>
    <property type="match status" value="1"/>
</dbReference>
<evidence type="ECO:0000313" key="8">
    <source>
        <dbReference type="Proteomes" id="UP001256827"/>
    </source>
</evidence>
<evidence type="ECO:0000256" key="5">
    <source>
        <dbReference type="SAM" id="SignalP"/>
    </source>
</evidence>
<sequence length="346" mass="36116">MKRQKCLLAGGLIALAAASVCAPWAHAAGPAKTPAPATKPALTAAQTDIPGVIARVSPSVVAIVGKPDGRGAARDNRFNLAHGTGLVVKADGWILTNAHVVKEMDSLTVITVDGRQFAGTVTNMDEESDLALVKIAATGLSPATFAPNYSIKVGETVVAIGTPISVSLRNSASAGIISGVDRSVNSTYRLIQTDASINPGNSGGPLVNLKGEVVGINSLKFVSVGIDNLSFAIPADTAQYVMSHFFTYGKVNRPYLGAELEESWAAVVGLPTKEPLRVVRVDPGSPAEKAGFQTGDVIYSVNQVPFTTVVEFNELLKRYLPGQTVEIVAQSGGDLIKRKVTFATKP</sequence>
<dbReference type="Pfam" id="PF13365">
    <property type="entry name" value="Trypsin_2"/>
    <property type="match status" value="1"/>
</dbReference>
<dbReference type="Pfam" id="PF17820">
    <property type="entry name" value="PDZ_6"/>
    <property type="match status" value="1"/>
</dbReference>
<dbReference type="Gene3D" id="2.30.42.10">
    <property type="match status" value="1"/>
</dbReference>
<evidence type="ECO:0000313" key="7">
    <source>
        <dbReference type="EMBL" id="WNC13993.1"/>
    </source>
</evidence>
<comment type="similarity">
    <text evidence="1">Belongs to the peptidase S1C family.</text>
</comment>
<keyword evidence="8" id="KW-1185">Reference proteome</keyword>
<dbReference type="SUPFAM" id="SSF50156">
    <property type="entry name" value="PDZ domain-like"/>
    <property type="match status" value="1"/>
</dbReference>
<keyword evidence="4" id="KW-0720">Serine protease</keyword>